<feature type="signal peptide" evidence="6">
    <location>
        <begin position="1"/>
        <end position="16"/>
    </location>
</feature>
<dbReference type="GO" id="GO:0016020">
    <property type="term" value="C:membrane"/>
    <property type="evidence" value="ECO:0007669"/>
    <property type="project" value="UniProtKB-SubCell"/>
</dbReference>
<evidence type="ECO:0000256" key="5">
    <source>
        <dbReference type="SAM" id="Phobius"/>
    </source>
</evidence>
<feature type="transmembrane region" description="Helical" evidence="5">
    <location>
        <begin position="54"/>
        <end position="75"/>
    </location>
</feature>
<evidence type="ECO:0000259" key="7">
    <source>
        <dbReference type="PROSITE" id="PS50850"/>
    </source>
</evidence>
<dbReference type="PANTHER" id="PTHR11662">
    <property type="entry name" value="SOLUTE CARRIER FAMILY 17"/>
    <property type="match status" value="1"/>
</dbReference>
<dbReference type="GO" id="GO:0022857">
    <property type="term" value="F:transmembrane transporter activity"/>
    <property type="evidence" value="ECO:0007669"/>
    <property type="project" value="InterPro"/>
</dbReference>
<evidence type="ECO:0000313" key="8">
    <source>
        <dbReference type="EMBL" id="KAA0192558.1"/>
    </source>
</evidence>
<sequence>MVWNWFKGAVPHPVILVVVIDLERGGGYGSQGMLMPVVGCLVGRWIPPNERSRATAFSMAGCQIGTILGQVISGLFAQPRPVLNQPDRSVSNWQYAHYCFGLYGIAIAVIWCLVVYDSPERHPRISPEELTYLRRTLRSQSRGTCPVRQG</sequence>
<evidence type="ECO:0000256" key="1">
    <source>
        <dbReference type="ARBA" id="ARBA00004141"/>
    </source>
</evidence>
<dbReference type="InterPro" id="IPR036259">
    <property type="entry name" value="MFS_trans_sf"/>
</dbReference>
<keyword evidence="6" id="KW-0732">Signal</keyword>
<protein>
    <recommendedName>
        <fullName evidence="7">Major facilitator superfamily (MFS) profile domain-containing protein</fullName>
    </recommendedName>
</protein>
<feature type="chain" id="PRO_5034431005" description="Major facilitator superfamily (MFS) profile domain-containing protein" evidence="6">
    <location>
        <begin position="17"/>
        <end position="150"/>
    </location>
</feature>
<dbReference type="SUPFAM" id="SSF103473">
    <property type="entry name" value="MFS general substrate transporter"/>
    <property type="match status" value="1"/>
</dbReference>
<organism evidence="8 9">
    <name type="scientific">Fasciolopsis buskii</name>
    <dbReference type="NCBI Taxonomy" id="27845"/>
    <lineage>
        <taxon>Eukaryota</taxon>
        <taxon>Metazoa</taxon>
        <taxon>Spiralia</taxon>
        <taxon>Lophotrochozoa</taxon>
        <taxon>Platyhelminthes</taxon>
        <taxon>Trematoda</taxon>
        <taxon>Digenea</taxon>
        <taxon>Plagiorchiida</taxon>
        <taxon>Echinostomata</taxon>
        <taxon>Echinostomatoidea</taxon>
        <taxon>Fasciolidae</taxon>
        <taxon>Fasciolopsis</taxon>
    </lineage>
</organism>
<name>A0A8E0RWK7_9TREM</name>
<dbReference type="GO" id="GO:0006820">
    <property type="term" value="P:monoatomic anion transport"/>
    <property type="evidence" value="ECO:0007669"/>
    <property type="project" value="TreeGrafter"/>
</dbReference>
<comment type="caution">
    <text evidence="8">The sequence shown here is derived from an EMBL/GenBank/DDBJ whole genome shotgun (WGS) entry which is preliminary data.</text>
</comment>
<evidence type="ECO:0000256" key="3">
    <source>
        <dbReference type="ARBA" id="ARBA00022989"/>
    </source>
</evidence>
<keyword evidence="2 5" id="KW-0812">Transmembrane</keyword>
<dbReference type="AlphaFoldDB" id="A0A8E0RWK7"/>
<keyword evidence="4 5" id="KW-0472">Membrane</keyword>
<dbReference type="InterPro" id="IPR011701">
    <property type="entry name" value="MFS"/>
</dbReference>
<evidence type="ECO:0000256" key="4">
    <source>
        <dbReference type="ARBA" id="ARBA00023136"/>
    </source>
</evidence>
<proteinExistence type="predicted"/>
<feature type="domain" description="Major facilitator superfamily (MFS) profile" evidence="7">
    <location>
        <begin position="1"/>
        <end position="150"/>
    </location>
</feature>
<dbReference type="Gene3D" id="1.20.1250.20">
    <property type="entry name" value="MFS general substrate transporter like domains"/>
    <property type="match status" value="1"/>
</dbReference>
<dbReference type="Pfam" id="PF07690">
    <property type="entry name" value="MFS_1"/>
    <property type="match status" value="1"/>
</dbReference>
<keyword evidence="9" id="KW-1185">Reference proteome</keyword>
<feature type="transmembrane region" description="Helical" evidence="5">
    <location>
        <begin position="95"/>
        <end position="116"/>
    </location>
</feature>
<dbReference type="PANTHER" id="PTHR11662:SF399">
    <property type="entry name" value="FI19708P1-RELATED"/>
    <property type="match status" value="1"/>
</dbReference>
<dbReference type="InterPro" id="IPR050382">
    <property type="entry name" value="MFS_Na/Anion_cotransporter"/>
</dbReference>
<evidence type="ECO:0000256" key="6">
    <source>
        <dbReference type="SAM" id="SignalP"/>
    </source>
</evidence>
<dbReference type="Proteomes" id="UP000728185">
    <property type="component" value="Unassembled WGS sequence"/>
</dbReference>
<evidence type="ECO:0000313" key="9">
    <source>
        <dbReference type="Proteomes" id="UP000728185"/>
    </source>
</evidence>
<reference evidence="8" key="1">
    <citation type="submission" date="2019-05" db="EMBL/GenBank/DDBJ databases">
        <title>Annotation for the trematode Fasciolopsis buski.</title>
        <authorList>
            <person name="Choi Y.-J."/>
        </authorList>
    </citation>
    <scope>NUCLEOTIDE SEQUENCE</scope>
    <source>
        <strain evidence="8">HT</strain>
        <tissue evidence="8">Whole worm</tissue>
    </source>
</reference>
<dbReference type="OrthoDB" id="2985014at2759"/>
<gene>
    <name evidence="8" type="ORF">FBUS_02551</name>
</gene>
<keyword evidence="3 5" id="KW-1133">Transmembrane helix</keyword>
<comment type="subcellular location">
    <subcellularLocation>
        <location evidence="1">Membrane</location>
        <topology evidence="1">Multi-pass membrane protein</topology>
    </subcellularLocation>
</comment>
<dbReference type="InterPro" id="IPR020846">
    <property type="entry name" value="MFS_dom"/>
</dbReference>
<accession>A0A8E0RWK7</accession>
<dbReference type="EMBL" id="LUCM01005603">
    <property type="protein sequence ID" value="KAA0192558.1"/>
    <property type="molecule type" value="Genomic_DNA"/>
</dbReference>
<dbReference type="PROSITE" id="PS50850">
    <property type="entry name" value="MFS"/>
    <property type="match status" value="1"/>
</dbReference>
<evidence type="ECO:0000256" key="2">
    <source>
        <dbReference type="ARBA" id="ARBA00022692"/>
    </source>
</evidence>